<gene>
    <name evidence="3" type="ORF">QE417_000116</name>
</gene>
<dbReference type="RefSeq" id="WP_311946844.1">
    <property type="nucleotide sequence ID" value="NZ_JAVLVU010000001.1"/>
</dbReference>
<dbReference type="NCBIfam" id="TIGR03891">
    <property type="entry name" value="thiopep_ocin"/>
    <property type="match status" value="1"/>
</dbReference>
<evidence type="ECO:0000259" key="1">
    <source>
        <dbReference type="Pfam" id="PF04738"/>
    </source>
</evidence>
<dbReference type="Pfam" id="PF14028">
    <property type="entry name" value="Lant_dehydr_C"/>
    <property type="match status" value="1"/>
</dbReference>
<evidence type="ECO:0000259" key="2">
    <source>
        <dbReference type="Pfam" id="PF14028"/>
    </source>
</evidence>
<dbReference type="Pfam" id="PF04738">
    <property type="entry name" value="Lant_dehydr_N"/>
    <property type="match status" value="1"/>
</dbReference>
<evidence type="ECO:0000313" key="4">
    <source>
        <dbReference type="Proteomes" id="UP001258315"/>
    </source>
</evidence>
<proteinExistence type="predicted"/>
<reference evidence="4" key="1">
    <citation type="submission" date="2023-07" db="EMBL/GenBank/DDBJ databases">
        <title>Functional and genomic diversity of the sorghum phyllosphere microbiome.</title>
        <authorList>
            <person name="Shade A."/>
        </authorList>
    </citation>
    <scope>NUCLEOTIDE SEQUENCE [LARGE SCALE GENOMIC DNA]</scope>
    <source>
        <strain evidence="4">SORGH_AS_0422</strain>
    </source>
</reference>
<comment type="caution">
    <text evidence="3">The sequence shown here is derived from an EMBL/GenBank/DDBJ whole genome shotgun (WGS) entry which is preliminary data.</text>
</comment>
<name>A0ABU3GMN5_9SPHI</name>
<dbReference type="Proteomes" id="UP001258315">
    <property type="component" value="Unassembled WGS sequence"/>
</dbReference>
<organism evidence="3 4">
    <name type="scientific">Mucilaginibacter terrae</name>
    <dbReference type="NCBI Taxonomy" id="1955052"/>
    <lineage>
        <taxon>Bacteria</taxon>
        <taxon>Pseudomonadati</taxon>
        <taxon>Bacteroidota</taxon>
        <taxon>Sphingobacteriia</taxon>
        <taxon>Sphingobacteriales</taxon>
        <taxon>Sphingobacteriaceae</taxon>
        <taxon>Mucilaginibacter</taxon>
    </lineage>
</organism>
<feature type="domain" description="Thiopeptide-type bacteriocin biosynthesis" evidence="2">
    <location>
        <begin position="741"/>
        <end position="1002"/>
    </location>
</feature>
<feature type="domain" description="Lantibiotic dehydratase N-terminal" evidence="1">
    <location>
        <begin position="36"/>
        <end position="671"/>
    </location>
</feature>
<keyword evidence="4" id="KW-1185">Reference proteome</keyword>
<accession>A0ABU3GMN5</accession>
<evidence type="ECO:0000313" key="3">
    <source>
        <dbReference type="EMBL" id="MDT3401044.1"/>
    </source>
</evidence>
<dbReference type="EMBL" id="JAVLVU010000001">
    <property type="protein sequence ID" value="MDT3401044.1"/>
    <property type="molecule type" value="Genomic_DNA"/>
</dbReference>
<protein>
    <submittedName>
        <fullName evidence="3">Thiopeptide-type bacteriocin biosynthesis protein</fullName>
    </submittedName>
</protein>
<dbReference type="InterPro" id="IPR006827">
    <property type="entry name" value="Lant_deHydtase_N"/>
</dbReference>
<sequence>MDYSYSKTLLLRSPSLSIKNYSLSLDSLLKNPNLKSIFFASPALYKLLEQKKFDPLLLTDGQIKSILRYFNRMCFRPTPFGTFASFTTIEWGEKEAIVLESPANFKTHISFDQTYLKPLAERINNLNINQKHYLLNPALYPWSKDYRFIKTSFSDNSPQIFFDLESFERNKLTTGILDYLHSGRKKGDEIIGLIRSITGCDEDTASDYLTFLVTAGIVISDTSINIIGQDYLERMLDQASEPNRFQKVFGDILQNLKKVEIHDLAALISISGRLNELLGINEEQQPKQYFYAGLESKIRSGCLGTDHQNDLRDGLKAMSVLVAPQQPAMLQDFINAFRLKYDKQKISLLQALDPDIGIGYGSLENVENETDLLRDVKFMSRQANQNSVVWSGVHRMLLSKWTAGKPNSNRIDLTDEDLSLLNKTQALPSPPTISVLFRVLEDGTYLESVGGVTATALLGRFAAWSKDVLSLTKSMVNEEQRANPNVIFADIGQLSDQHADNINRRPHSYEYEIPINVVSTLPVEKQIALPDLWLSVVGDQLVLESRRLNKVIIPRLSSAYNFNRNHLAIFRLLCDLQYQGVQGSYTFHLENFFSGMPAYPRVTYKHAILSLASWHLSADEVDLLKRSKEDPAIKIFNELKEKRNLPQFISLSNFDQQLVFDLENMEEVKLLLDSLKRGSPAVLQEFIRPAPIVLDHTGSQTMVNQFVASLFKTKEVYPGIRADAPLRDSHIPSDYVLGSKWLYLKFYCNPAIANELLVKKLLPYLSQIDKGQFHSWFFIRYRDSAYHIRLRLHIEENAIGLVLSGLKKRINSTVKYHLIREYQADIYKREMERYGADLIESVEGMFYGSSELVVNFIKKTYLKTFAYSYHSLAFVSVVQLLEAFIPDIDEQISFLEQMVNIFYAEFSSDKTLKVDLDLKFRELRAEVGLLLGDEMFYDKLGLRYSANLFTLHLNNVRRRSAQFESKRNTQLLADLVHMHINRLFVDRQRNNELVVYYVLYKYFQSHRAKNKTNR</sequence>
<dbReference type="InterPro" id="IPR023809">
    <property type="entry name" value="Thiopep_bacteriocin_synth_dom"/>
</dbReference>